<keyword evidence="8 10" id="KW-0464">Manganese</keyword>
<keyword evidence="2 10" id="KW-0479">Metal-binding</keyword>
<gene>
    <name evidence="11" type="primary">cas1_2</name>
    <name evidence="10" type="synonym">cas1</name>
    <name evidence="11" type="ORF">MiTs_02923</name>
</gene>
<evidence type="ECO:0000256" key="7">
    <source>
        <dbReference type="ARBA" id="ARBA00023125"/>
    </source>
</evidence>
<keyword evidence="7 10" id="KW-0238">DNA-binding</keyword>
<dbReference type="PANTHER" id="PTHR34353:SF2">
    <property type="entry name" value="CRISPR-ASSOCIATED ENDONUCLEASE CAS1 1"/>
    <property type="match status" value="1"/>
</dbReference>
<dbReference type="PANTHER" id="PTHR34353">
    <property type="entry name" value="CRISPR-ASSOCIATED ENDONUCLEASE CAS1 1"/>
    <property type="match status" value="1"/>
</dbReference>
<dbReference type="GO" id="GO:0046872">
    <property type="term" value="F:metal ion binding"/>
    <property type="evidence" value="ECO:0007669"/>
    <property type="project" value="UniProtKB-UniRule"/>
</dbReference>
<dbReference type="AlphaFoldDB" id="A0A5A5RWR1"/>
<evidence type="ECO:0000313" key="11">
    <source>
        <dbReference type="EMBL" id="GCA80914.1"/>
    </source>
</evidence>
<dbReference type="Gene3D" id="1.20.120.920">
    <property type="entry name" value="CRISPR-associated endonuclease Cas1, C-terminal domain"/>
    <property type="match status" value="1"/>
</dbReference>
<organism evidence="11 12">
    <name type="scientific">Microcystis aeruginosa NIES-2521</name>
    <dbReference type="NCBI Taxonomy" id="2303983"/>
    <lineage>
        <taxon>Bacteria</taxon>
        <taxon>Bacillati</taxon>
        <taxon>Cyanobacteriota</taxon>
        <taxon>Cyanophyceae</taxon>
        <taxon>Oscillatoriophycideae</taxon>
        <taxon>Chroococcales</taxon>
        <taxon>Microcystaceae</taxon>
        <taxon>Microcystis</taxon>
    </lineage>
</organism>
<keyword evidence="5 10" id="KW-0460">Magnesium</keyword>
<evidence type="ECO:0000256" key="8">
    <source>
        <dbReference type="ARBA" id="ARBA00023211"/>
    </source>
</evidence>
<dbReference type="EC" id="3.1.-.-" evidence="10"/>
<dbReference type="GO" id="GO:0043571">
    <property type="term" value="P:maintenance of CRISPR repeat elements"/>
    <property type="evidence" value="ECO:0007669"/>
    <property type="project" value="UniProtKB-UniRule"/>
</dbReference>
<comment type="caution">
    <text evidence="11">The sequence shown here is derived from an EMBL/GenBank/DDBJ whole genome shotgun (WGS) entry which is preliminary data.</text>
</comment>
<dbReference type="InterPro" id="IPR042211">
    <property type="entry name" value="CRISPR-assoc_Cas1_N"/>
</dbReference>
<comment type="cofactor">
    <cofactor evidence="10">
        <name>Mg(2+)</name>
        <dbReference type="ChEBI" id="CHEBI:18420"/>
    </cofactor>
    <cofactor evidence="10">
        <name>Mn(2+)</name>
        <dbReference type="ChEBI" id="CHEBI:29035"/>
    </cofactor>
</comment>
<feature type="binding site" evidence="10">
    <location>
        <position position="223"/>
    </location>
    <ligand>
        <name>Mn(2+)</name>
        <dbReference type="ChEBI" id="CHEBI:29035"/>
    </ligand>
</feature>
<keyword evidence="4 10" id="KW-0378">Hydrolase</keyword>
<dbReference type="InterPro" id="IPR050646">
    <property type="entry name" value="Cas1"/>
</dbReference>
<evidence type="ECO:0000256" key="2">
    <source>
        <dbReference type="ARBA" id="ARBA00022723"/>
    </source>
</evidence>
<name>A0A5A5RWR1_MICAE</name>
<sequence>MSTLYIVEQGSSLKVQHQQFQIFQQQQQLFKVPVNQVKNIILFGYCHLSHGAVQAALFHNIPITYYSPQGYYLGNLQSEIQAKITYLTQQVKQAENSDFVNTQANAIVRAKVHNSRILLMRLQRRHPNEIVKTAVINLKKIINSLNSAESLESLRGYEGKAANIYFQGLSSLFQGKFSFTKRTMRPPTDPINSLLSFGYTLLFQHLFSLVQLTGLHTHFGNLHTCRENHPALVLDLMEEFRAQIVDSLVVYLVNKNIFSPDNFTNPDEQGAVYLQQDSLKKFLKYWEEKLSLELTHPQTQRQVSLRSCLELQVQEYISCLMKKTERYQPMIWQK</sequence>
<evidence type="ECO:0000256" key="10">
    <source>
        <dbReference type="HAMAP-Rule" id="MF_01470"/>
    </source>
</evidence>
<dbReference type="InterPro" id="IPR042206">
    <property type="entry name" value="CRISPR-assoc_Cas1_C"/>
</dbReference>
<dbReference type="Proteomes" id="UP000324689">
    <property type="component" value="Unassembled WGS sequence"/>
</dbReference>
<feature type="binding site" evidence="10">
    <location>
        <position position="238"/>
    </location>
    <ligand>
        <name>Mn(2+)</name>
        <dbReference type="ChEBI" id="CHEBI:29035"/>
    </ligand>
</feature>
<accession>A0A5A5RWR1</accession>
<dbReference type="InterPro" id="IPR002729">
    <property type="entry name" value="CRISPR-assoc_Cas1"/>
</dbReference>
<feature type="binding site" evidence="10">
    <location>
        <position position="158"/>
    </location>
    <ligand>
        <name>Mn(2+)</name>
        <dbReference type="ChEBI" id="CHEBI:29035"/>
    </ligand>
</feature>
<dbReference type="GO" id="GO:0016787">
    <property type="term" value="F:hydrolase activity"/>
    <property type="evidence" value="ECO:0007669"/>
    <property type="project" value="UniProtKB-KW"/>
</dbReference>
<evidence type="ECO:0000313" key="12">
    <source>
        <dbReference type="Proteomes" id="UP000324689"/>
    </source>
</evidence>
<proteinExistence type="inferred from homology"/>
<dbReference type="NCBIfam" id="TIGR00287">
    <property type="entry name" value="cas1"/>
    <property type="match status" value="1"/>
</dbReference>
<evidence type="ECO:0000256" key="6">
    <source>
        <dbReference type="ARBA" id="ARBA00023118"/>
    </source>
</evidence>
<reference evidence="11 12" key="1">
    <citation type="submission" date="2018-09" db="EMBL/GenBank/DDBJ databases">
        <title>Evolutionary history of phycoerythrin pigmentation in the water bloom-forming cyanobacterium Microcystis aeruginosa.</title>
        <authorList>
            <person name="Tanabe Y."/>
            <person name="Tanabe Y."/>
            <person name="Yamaguchi H."/>
        </authorList>
    </citation>
    <scope>NUCLEOTIDE SEQUENCE [LARGE SCALE GENOMIC DNA]</scope>
    <source>
        <strain evidence="11 12">NIES-2521</strain>
    </source>
</reference>
<comment type="similarity">
    <text evidence="10">Belongs to the CRISPR-associated endonuclease Cas1 family.</text>
</comment>
<dbReference type="RefSeq" id="WP_149976326.1">
    <property type="nucleotide sequence ID" value="NZ_BHVQ01000039.1"/>
</dbReference>
<evidence type="ECO:0000256" key="3">
    <source>
        <dbReference type="ARBA" id="ARBA00022759"/>
    </source>
</evidence>
<evidence type="ECO:0000256" key="4">
    <source>
        <dbReference type="ARBA" id="ARBA00022801"/>
    </source>
</evidence>
<keyword evidence="1 10" id="KW-0540">Nuclease</keyword>
<evidence type="ECO:0000256" key="1">
    <source>
        <dbReference type="ARBA" id="ARBA00022722"/>
    </source>
</evidence>
<evidence type="ECO:0000256" key="5">
    <source>
        <dbReference type="ARBA" id="ARBA00022842"/>
    </source>
</evidence>
<dbReference type="GO" id="GO:0004519">
    <property type="term" value="F:endonuclease activity"/>
    <property type="evidence" value="ECO:0007669"/>
    <property type="project" value="UniProtKB-UniRule"/>
</dbReference>
<keyword evidence="6 10" id="KW-0051">Antiviral defense</keyword>
<keyword evidence="3 10" id="KW-0255">Endonuclease</keyword>
<protein>
    <recommendedName>
        <fullName evidence="10">CRISPR-associated endonuclease Cas1</fullName>
        <ecNumber evidence="10">3.1.-.-</ecNumber>
    </recommendedName>
</protein>
<dbReference type="HAMAP" id="MF_01470">
    <property type="entry name" value="Cas1"/>
    <property type="match status" value="1"/>
</dbReference>
<dbReference type="EMBL" id="BHVQ01000039">
    <property type="protein sequence ID" value="GCA80914.1"/>
    <property type="molecule type" value="Genomic_DNA"/>
</dbReference>
<comment type="function">
    <text evidence="10">CRISPR (clustered regularly interspaced short palindromic repeat), is an adaptive immune system that provides protection against mobile genetic elements (viruses, transposable elements and conjugative plasmids). CRISPR clusters contain spacers, sequences complementary to antecedent mobile elements, and target invading nucleic acids. CRISPR clusters are transcribed and processed into CRISPR RNA (crRNA). Acts as a dsDNA endonuclease. Involved in the integration of spacer DNA into the CRISPR cassette.</text>
</comment>
<comment type="subunit">
    <text evidence="9 10">Homodimer, forms a heterotetramer with a Cas2 homodimer.</text>
</comment>
<dbReference type="GO" id="GO:0003677">
    <property type="term" value="F:DNA binding"/>
    <property type="evidence" value="ECO:0007669"/>
    <property type="project" value="UniProtKB-KW"/>
</dbReference>
<dbReference type="Gene3D" id="3.100.10.20">
    <property type="entry name" value="CRISPR-associated endonuclease Cas1, N-terminal domain"/>
    <property type="match status" value="1"/>
</dbReference>
<dbReference type="CDD" id="cd09634">
    <property type="entry name" value="Cas1_I-II-III"/>
    <property type="match status" value="1"/>
</dbReference>
<dbReference type="GO" id="GO:0051607">
    <property type="term" value="P:defense response to virus"/>
    <property type="evidence" value="ECO:0007669"/>
    <property type="project" value="UniProtKB-UniRule"/>
</dbReference>
<dbReference type="Pfam" id="PF01867">
    <property type="entry name" value="Cas_Cas1"/>
    <property type="match status" value="1"/>
</dbReference>
<evidence type="ECO:0000256" key="9">
    <source>
        <dbReference type="ARBA" id="ARBA00038592"/>
    </source>
</evidence>